<dbReference type="InterPro" id="IPR017853">
    <property type="entry name" value="GH"/>
</dbReference>
<comment type="function">
    <text evidence="15">Catalyzes hyaluronan degradation into small fragments that are endocytosed and degraded in lysosomes by HYAL1 and exoglycosidases. Essential for the breakdown of extracellular matrix hyaluronan.</text>
</comment>
<dbReference type="PANTHER" id="PTHR11769:SF6">
    <property type="entry name" value="HYALURONIDASE-2"/>
    <property type="match status" value="1"/>
</dbReference>
<keyword evidence="9" id="KW-0472">Membrane</keyword>
<dbReference type="FunCoup" id="H3BE87">
    <property type="interactions" value="552"/>
</dbReference>
<evidence type="ECO:0000256" key="16">
    <source>
        <dbReference type="ARBA" id="ARBA00093545"/>
    </source>
</evidence>
<organism evidence="22 23">
    <name type="scientific">Latimeria chalumnae</name>
    <name type="common">Coelacanth</name>
    <dbReference type="NCBI Taxonomy" id="7897"/>
    <lineage>
        <taxon>Eukaryota</taxon>
        <taxon>Metazoa</taxon>
        <taxon>Chordata</taxon>
        <taxon>Craniata</taxon>
        <taxon>Vertebrata</taxon>
        <taxon>Euteleostomi</taxon>
        <taxon>Coelacanthiformes</taxon>
        <taxon>Coelacanthidae</taxon>
        <taxon>Latimeria</taxon>
    </lineage>
</organism>
<evidence type="ECO:0000256" key="13">
    <source>
        <dbReference type="ARBA" id="ARBA00023288"/>
    </source>
</evidence>
<keyword evidence="10 20" id="KW-1015">Disulfide bond</keyword>
<dbReference type="STRING" id="7897.ENSLACP00000020208"/>
<dbReference type="EC" id="3.2.1.35" evidence="21"/>
<feature type="disulfide bond" evidence="20">
    <location>
        <begin position="382"/>
        <end position="393"/>
    </location>
</feature>
<evidence type="ECO:0000256" key="19">
    <source>
        <dbReference type="PIRSR" id="PIRSR038193-2"/>
    </source>
</evidence>
<keyword evidence="13" id="KW-0449">Lipoprotein</keyword>
<evidence type="ECO:0000256" key="7">
    <source>
        <dbReference type="ARBA" id="ARBA00022729"/>
    </source>
</evidence>
<accession>H3BE87</accession>
<dbReference type="EMBL" id="AFYH01005811">
    <property type="status" value="NOT_ANNOTATED_CDS"/>
    <property type="molecule type" value="Genomic_DNA"/>
</dbReference>
<dbReference type="Proteomes" id="UP000008672">
    <property type="component" value="Unassembled WGS sequence"/>
</dbReference>
<evidence type="ECO:0000256" key="17">
    <source>
        <dbReference type="PIRNR" id="PIRNR038193"/>
    </source>
</evidence>
<dbReference type="GO" id="GO:0004415">
    <property type="term" value="F:hyalurononglucosaminidase activity"/>
    <property type="evidence" value="ECO:0007669"/>
    <property type="project" value="UniProtKB-UniRule"/>
</dbReference>
<dbReference type="Ensembl" id="ENSLACT00000020348.1">
    <property type="protein sequence ID" value="ENSLACP00000020208.1"/>
    <property type="gene ID" value="ENSLACG00000017761.1"/>
</dbReference>
<reference evidence="22" key="3">
    <citation type="submission" date="2025-09" db="UniProtKB">
        <authorList>
            <consortium name="Ensembl"/>
        </authorList>
    </citation>
    <scope>IDENTIFICATION</scope>
</reference>
<dbReference type="SUPFAM" id="SSF51445">
    <property type="entry name" value="(Trans)glycosidases"/>
    <property type="match status" value="1"/>
</dbReference>
<dbReference type="GO" id="GO:0030214">
    <property type="term" value="P:hyaluronan catabolic process"/>
    <property type="evidence" value="ECO:0007669"/>
    <property type="project" value="TreeGrafter"/>
</dbReference>
<dbReference type="PIRSF" id="PIRSF038193">
    <property type="entry name" value="Hyaluronidase"/>
    <property type="match status" value="1"/>
</dbReference>
<evidence type="ECO:0000256" key="4">
    <source>
        <dbReference type="ARBA" id="ARBA00022475"/>
    </source>
</evidence>
<dbReference type="AlphaFoldDB" id="H3BE87"/>
<dbReference type="PANTHER" id="PTHR11769">
    <property type="entry name" value="HYALURONIDASE"/>
    <property type="match status" value="1"/>
</dbReference>
<dbReference type="GO" id="GO:0033906">
    <property type="term" value="F:hyaluronoglucuronidase activity"/>
    <property type="evidence" value="ECO:0007669"/>
    <property type="project" value="TreeGrafter"/>
</dbReference>
<evidence type="ECO:0000313" key="23">
    <source>
        <dbReference type="Proteomes" id="UP000008672"/>
    </source>
</evidence>
<comment type="subcellular location">
    <subcellularLocation>
        <location evidence="2">Cell membrane</location>
        <topology evidence="2">Lipid-anchor</topology>
        <topology evidence="2">GPI-anchor</topology>
    </subcellularLocation>
</comment>
<dbReference type="GO" id="GO:0005975">
    <property type="term" value="P:carbohydrate metabolic process"/>
    <property type="evidence" value="ECO:0007669"/>
    <property type="project" value="UniProtKB-UniRule"/>
</dbReference>
<evidence type="ECO:0000256" key="5">
    <source>
        <dbReference type="ARBA" id="ARBA00022536"/>
    </source>
</evidence>
<dbReference type="GO" id="GO:0098552">
    <property type="term" value="C:side of membrane"/>
    <property type="evidence" value="ECO:0007669"/>
    <property type="project" value="UniProtKB-KW"/>
</dbReference>
<feature type="active site" description="Proton donor" evidence="18">
    <location>
        <position position="152"/>
    </location>
</feature>
<keyword evidence="6" id="KW-0336">GPI-anchor</keyword>
<evidence type="ECO:0000256" key="3">
    <source>
        <dbReference type="ARBA" id="ARBA00008871"/>
    </source>
</evidence>
<evidence type="ECO:0000256" key="18">
    <source>
        <dbReference type="PIRSR" id="PIRSR038193-1"/>
    </source>
</evidence>
<evidence type="ECO:0000256" key="20">
    <source>
        <dbReference type="PIRSR" id="PIRSR038193-3"/>
    </source>
</evidence>
<keyword evidence="23" id="KW-1185">Reference proteome</keyword>
<dbReference type="Gene3D" id="3.20.20.70">
    <property type="entry name" value="Aldolase class I"/>
    <property type="match status" value="1"/>
</dbReference>
<evidence type="ECO:0000256" key="9">
    <source>
        <dbReference type="ARBA" id="ARBA00023136"/>
    </source>
</evidence>
<dbReference type="HOGENOM" id="CLU_036366_0_0_1"/>
<feature type="disulfide bond" evidence="20">
    <location>
        <begin position="446"/>
        <end position="455"/>
    </location>
</feature>
<comment type="subunit">
    <text evidence="16">Interacts with MST1R.</text>
</comment>
<dbReference type="GlyCosmos" id="H3BE87">
    <property type="glycosylation" value="1 site, No reported glycans"/>
</dbReference>
<dbReference type="InterPro" id="IPR013785">
    <property type="entry name" value="Aldolase_TIM"/>
</dbReference>
<dbReference type="FunFam" id="3.20.20.70:FF:000065">
    <property type="entry name" value="Hyaluronidase"/>
    <property type="match status" value="1"/>
</dbReference>
<protein>
    <recommendedName>
        <fullName evidence="21">Hyaluronidase</fullName>
        <ecNumber evidence="21">3.2.1.35</ecNumber>
    </recommendedName>
</protein>
<keyword evidence="8 21" id="KW-0378">Hydrolase</keyword>
<keyword evidence="7" id="KW-0732">Signal</keyword>
<dbReference type="GeneTree" id="ENSGT01020000230364"/>
<dbReference type="OMA" id="TKNRESC"/>
<keyword evidence="14 21" id="KW-0326">Glycosidase</keyword>
<evidence type="ECO:0000256" key="1">
    <source>
        <dbReference type="ARBA" id="ARBA00000251"/>
    </source>
</evidence>
<dbReference type="Bgee" id="ENSLACG00000017761">
    <property type="expression patterns" value="Expressed in pectoral fin"/>
</dbReference>
<evidence type="ECO:0000256" key="15">
    <source>
        <dbReference type="ARBA" id="ARBA00093332"/>
    </source>
</evidence>
<dbReference type="eggNOG" id="ENOG502QUYI">
    <property type="taxonomic scope" value="Eukaryota"/>
</dbReference>
<reference evidence="23" key="1">
    <citation type="submission" date="2011-08" db="EMBL/GenBank/DDBJ databases">
        <title>The draft genome of Latimeria chalumnae.</title>
        <authorList>
            <person name="Di Palma F."/>
            <person name="Alfoldi J."/>
            <person name="Johnson J."/>
            <person name="Berlin A."/>
            <person name="Gnerre S."/>
            <person name="Jaffe D."/>
            <person name="MacCallum I."/>
            <person name="Young S."/>
            <person name="Walker B.J."/>
            <person name="Lander E."/>
            <person name="Lindblad-Toh K."/>
        </authorList>
    </citation>
    <scope>NUCLEOTIDE SEQUENCE [LARGE SCALE GENOMIC DNA]</scope>
    <source>
        <strain evidence="23">Wild caught</strain>
    </source>
</reference>
<feature type="disulfide bond" evidence="20">
    <location>
        <begin position="63"/>
        <end position="357"/>
    </location>
</feature>
<dbReference type="GO" id="GO:0005886">
    <property type="term" value="C:plasma membrane"/>
    <property type="evidence" value="ECO:0007669"/>
    <property type="project" value="UniProtKB-SubCell"/>
</dbReference>
<evidence type="ECO:0000256" key="2">
    <source>
        <dbReference type="ARBA" id="ARBA00004609"/>
    </source>
</evidence>
<evidence type="ECO:0000256" key="11">
    <source>
        <dbReference type="ARBA" id="ARBA00023170"/>
    </source>
</evidence>
<evidence type="ECO:0000256" key="10">
    <source>
        <dbReference type="ARBA" id="ARBA00023157"/>
    </source>
</evidence>
<comment type="catalytic activity">
    <reaction evidence="1 21">
        <text>Random hydrolysis of (1-&gt;4)-linkages between N-acetyl-beta-D-glucosamine and D-glucuronate residues in hyaluronate.</text>
        <dbReference type="EC" id="3.2.1.35"/>
    </reaction>
</comment>
<keyword evidence="12" id="KW-0325">Glycoprotein</keyword>
<evidence type="ECO:0000256" key="6">
    <source>
        <dbReference type="ARBA" id="ARBA00022622"/>
    </source>
</evidence>
<keyword evidence="4" id="KW-1003">Cell membrane</keyword>
<dbReference type="InParanoid" id="H3BE87"/>
<evidence type="ECO:0000256" key="14">
    <source>
        <dbReference type="ARBA" id="ARBA00023295"/>
    </source>
</evidence>
<feature type="disulfide bond" evidence="20">
    <location>
        <begin position="228"/>
        <end position="244"/>
    </location>
</feature>
<dbReference type="GO" id="GO:0031410">
    <property type="term" value="C:cytoplasmic vesicle"/>
    <property type="evidence" value="ECO:0007669"/>
    <property type="project" value="TreeGrafter"/>
</dbReference>
<dbReference type="PRINTS" id="PR00846">
    <property type="entry name" value="GLHYDRLASE56"/>
</dbReference>
<evidence type="ECO:0000256" key="21">
    <source>
        <dbReference type="RuleBase" id="RU610713"/>
    </source>
</evidence>
<feature type="glycosylation site" description="N-linked (GlcNAc...) asparagine" evidence="19">
    <location>
        <position position="374"/>
    </location>
</feature>
<sequence>QAPASHSTLVVVGEMFPRTLLTALYLLTLLFANACCQHLKQTSPPIFTHKPFIVVWNAPTQDCKPRYKVELDVSMFDVAASPNEGFVDQKLTIFYKERLGLYPYYSSDRRDPINGGLPQNGSIEDHLGKLQESINKYIRSANIEGLAVIDWEEWRPLWIRNWHTKDIYRNLSNKLVAEKHSSWSVESVAKQAQYDFENSAKDFMLRTLQEVKNLRPMQLWGYYLFPDCYNHDYKTNLQNYTGSCPDVEQSRNDQLFWLWQESTALYPSIYLDSKLASSPNSRRFVRARVKEAMRISNLHHQNYSLPVFVYTRPTYTYMVEELSQMDLEHTIGESAALGAAGAIVWGDNDYGKSAENCQKIKDYLKTKMGHYILNVSTAAHHCSNILCMGNGRCRRKDSNSDTYLHLSPGSFRIQSLGLNGRERLTAIGKPSLRDIEEFQKGFQCQCYRGWLGPACKDPDTSGAQAARRQLPDFLLLLGLSLLVILF</sequence>
<evidence type="ECO:0000313" key="22">
    <source>
        <dbReference type="Ensembl" id="ENSLACP00000020208.1"/>
    </source>
</evidence>
<name>H3BE87_LATCH</name>
<keyword evidence="11" id="KW-0675">Receptor</keyword>
<gene>
    <name evidence="22" type="primary">HYAL2</name>
</gene>
<dbReference type="EMBL" id="AFYH01005810">
    <property type="status" value="NOT_ANNOTATED_CDS"/>
    <property type="molecule type" value="Genomic_DNA"/>
</dbReference>
<evidence type="ECO:0000256" key="12">
    <source>
        <dbReference type="ARBA" id="ARBA00023180"/>
    </source>
</evidence>
<dbReference type="InterPro" id="IPR018155">
    <property type="entry name" value="Hyaluronidase"/>
</dbReference>
<dbReference type="EMBL" id="AFYH01005809">
    <property type="status" value="NOT_ANNOTATED_CDS"/>
    <property type="molecule type" value="Genomic_DNA"/>
</dbReference>
<dbReference type="Pfam" id="PF01630">
    <property type="entry name" value="Glyco_hydro_56"/>
    <property type="match status" value="1"/>
</dbReference>
<comment type="similarity">
    <text evidence="3 17 21">Belongs to the glycosyl hydrolase 56 family.</text>
</comment>
<reference evidence="22" key="2">
    <citation type="submission" date="2025-08" db="UniProtKB">
        <authorList>
            <consortium name="Ensembl"/>
        </authorList>
    </citation>
    <scope>IDENTIFICATION</scope>
</reference>
<keyword evidence="5" id="KW-0245">EGF-like domain</keyword>
<feature type="disulfide bond" evidence="20">
    <location>
        <begin position="387"/>
        <end position="444"/>
    </location>
</feature>
<evidence type="ECO:0000256" key="8">
    <source>
        <dbReference type="ARBA" id="ARBA00022801"/>
    </source>
</evidence>
<proteinExistence type="inferred from homology"/>